<gene>
    <name evidence="3" type="ORF">I206_01188</name>
    <name evidence="4" type="ORF">I206_100139</name>
</gene>
<evidence type="ECO:0000313" key="4">
    <source>
        <dbReference type="EMBL" id="WWC66238.1"/>
    </source>
</evidence>
<feature type="region of interest" description="Disordered" evidence="2">
    <location>
        <begin position="289"/>
        <end position="315"/>
    </location>
</feature>
<proteinExistence type="predicted"/>
<reference evidence="4" key="2">
    <citation type="submission" date="2013-07" db="EMBL/GenBank/DDBJ databases">
        <authorList>
            <consortium name="The Broad Institute Genome Sequencing Platform"/>
            <person name="Cuomo C."/>
            <person name="Litvintseva A."/>
            <person name="Chen Y."/>
            <person name="Heitman J."/>
            <person name="Sun S."/>
            <person name="Springer D."/>
            <person name="Dromer F."/>
            <person name="Young S.K."/>
            <person name="Zeng Q."/>
            <person name="Gargeya S."/>
            <person name="Fitzgerald M."/>
            <person name="Abouelleil A."/>
            <person name="Alvarado L."/>
            <person name="Berlin A.M."/>
            <person name="Chapman S.B."/>
            <person name="Dewar J."/>
            <person name="Goldberg J."/>
            <person name="Griggs A."/>
            <person name="Gujja S."/>
            <person name="Hansen M."/>
            <person name="Howarth C."/>
            <person name="Imamovic A."/>
            <person name="Larimer J."/>
            <person name="McCowan C."/>
            <person name="Murphy C."/>
            <person name="Pearson M."/>
            <person name="Priest M."/>
            <person name="Roberts A."/>
            <person name="Saif S."/>
            <person name="Shea T."/>
            <person name="Sykes S."/>
            <person name="Wortman J."/>
            <person name="Nusbaum C."/>
            <person name="Birren B."/>
        </authorList>
    </citation>
    <scope>NUCLEOTIDE SEQUENCE</scope>
    <source>
        <strain evidence="4">CBS 10737</strain>
    </source>
</reference>
<keyword evidence="5" id="KW-1185">Reference proteome</keyword>
<dbReference type="OrthoDB" id="10658120at2759"/>
<evidence type="ECO:0000313" key="3">
    <source>
        <dbReference type="EMBL" id="OCF53881.1"/>
    </source>
</evidence>
<feature type="compositionally biased region" description="Polar residues" evidence="2">
    <location>
        <begin position="294"/>
        <end position="303"/>
    </location>
</feature>
<reference evidence="3" key="3">
    <citation type="submission" date="2016-07" db="EMBL/GenBank/DDBJ databases">
        <title>Evolution of pathogenesis and genome organization in the Tremellales.</title>
        <authorList>
            <person name="Cuomo C."/>
            <person name="Litvintseva A."/>
            <person name="Heitman J."/>
            <person name="Chen Y."/>
            <person name="Sun S."/>
            <person name="Springer D."/>
            <person name="Dromer F."/>
            <person name="Young S."/>
            <person name="Zeng Q."/>
            <person name="Chapman S."/>
            <person name="Gujja S."/>
            <person name="Saif S."/>
            <person name="Birren B."/>
        </authorList>
    </citation>
    <scope>NUCLEOTIDE SEQUENCE</scope>
    <source>
        <strain evidence="3">CBS 10737</strain>
    </source>
</reference>
<sequence>MTSKFDYTYVPMIDSNGESVKATASKAKREDEKDLREEIKLKEATSLYSTESKTEERVEESSDDETENEKLVNYLLKSDSDETDEDDIEPIDIFILEKISNSSKQEILNYLINKQIELYKLKKIIKKNEKDDNLLIEIKKELFEYKEKLKSTRRHNKKIKNDLKNFEKEYDFLKSKYQLKLNKFGINSNLIKLLAFKLIEFNSSPININEIKEISAALLDEVDRVNDFQNDEQIIFNENVNLDKMKFQWGKDREKRLFNLEGVIEVLRNRVDELERRILTKREDANAMEGFEYSHNSEGSDNSSQDDGEYGQGCESCNIESGKSLKDRLDDVEQQFDGIANRVDQVEKLGEK</sequence>
<dbReference type="EMBL" id="KI894007">
    <property type="protein sequence ID" value="OCF53881.1"/>
    <property type="molecule type" value="Genomic_DNA"/>
</dbReference>
<reference evidence="3" key="1">
    <citation type="submission" date="2013-07" db="EMBL/GenBank/DDBJ databases">
        <title>The Genome Sequence of Cryptococcus pinus CBS10737.</title>
        <authorList>
            <consortium name="The Broad Institute Genome Sequencing Platform"/>
            <person name="Cuomo C."/>
            <person name="Litvintseva A."/>
            <person name="Chen Y."/>
            <person name="Heitman J."/>
            <person name="Sun S."/>
            <person name="Springer D."/>
            <person name="Dromer F."/>
            <person name="Young S.K."/>
            <person name="Zeng Q."/>
            <person name="Gargeya S."/>
            <person name="Fitzgerald M."/>
            <person name="Abouelleil A."/>
            <person name="Alvarado L."/>
            <person name="Berlin A.M."/>
            <person name="Chapman S.B."/>
            <person name="Dewar J."/>
            <person name="Goldberg J."/>
            <person name="Griggs A."/>
            <person name="Gujja S."/>
            <person name="Hansen M."/>
            <person name="Howarth C."/>
            <person name="Imamovic A."/>
            <person name="Larimer J."/>
            <person name="McCowan C."/>
            <person name="Murphy C."/>
            <person name="Pearson M."/>
            <person name="Priest M."/>
            <person name="Roberts A."/>
            <person name="Saif S."/>
            <person name="Shea T."/>
            <person name="Sykes S."/>
            <person name="Wortman J."/>
            <person name="Nusbaum C."/>
            <person name="Birren B."/>
        </authorList>
    </citation>
    <scope>NUCLEOTIDE SEQUENCE [LARGE SCALE GENOMIC DNA]</scope>
    <source>
        <strain evidence="3">CBS 10737</strain>
    </source>
</reference>
<dbReference type="AlphaFoldDB" id="A0A1B9IEL6"/>
<evidence type="ECO:0000313" key="5">
    <source>
        <dbReference type="Proteomes" id="UP000094020"/>
    </source>
</evidence>
<accession>A0A1B9IEL6</accession>
<feature type="region of interest" description="Disordered" evidence="2">
    <location>
        <begin position="46"/>
        <end position="66"/>
    </location>
</feature>
<evidence type="ECO:0000256" key="1">
    <source>
        <dbReference type="SAM" id="Coils"/>
    </source>
</evidence>
<feature type="coiled-coil region" evidence="1">
    <location>
        <begin position="257"/>
        <end position="284"/>
    </location>
</feature>
<protein>
    <submittedName>
        <fullName evidence="3">Uncharacterized protein</fullName>
    </submittedName>
</protein>
<dbReference type="GeneID" id="30169557"/>
<keyword evidence="1" id="KW-0175">Coiled coil</keyword>
<reference evidence="4" key="4">
    <citation type="submission" date="2024-02" db="EMBL/GenBank/DDBJ databases">
        <title>Comparative genomics of Cryptococcus and Kwoniella reveals pathogenesis evolution and contrasting modes of karyotype evolution via chromosome fusion or intercentromeric recombination.</title>
        <authorList>
            <person name="Coelho M.A."/>
            <person name="David-Palma M."/>
            <person name="Shea T."/>
            <person name="Bowers K."/>
            <person name="McGinley-Smith S."/>
            <person name="Mohammad A.W."/>
            <person name="Gnirke A."/>
            <person name="Yurkov A.M."/>
            <person name="Nowrousian M."/>
            <person name="Sun S."/>
            <person name="Cuomo C.A."/>
            <person name="Heitman J."/>
        </authorList>
    </citation>
    <scope>NUCLEOTIDE SEQUENCE</scope>
    <source>
        <strain evidence="4">CBS 10737</strain>
    </source>
</reference>
<dbReference type="EMBL" id="CP144519">
    <property type="protein sequence ID" value="WWC66238.1"/>
    <property type="molecule type" value="Genomic_DNA"/>
</dbReference>
<organism evidence="3">
    <name type="scientific">Kwoniella pini CBS 10737</name>
    <dbReference type="NCBI Taxonomy" id="1296096"/>
    <lineage>
        <taxon>Eukaryota</taxon>
        <taxon>Fungi</taxon>
        <taxon>Dikarya</taxon>
        <taxon>Basidiomycota</taxon>
        <taxon>Agaricomycotina</taxon>
        <taxon>Tremellomycetes</taxon>
        <taxon>Tremellales</taxon>
        <taxon>Cryptococcaceae</taxon>
        <taxon>Kwoniella</taxon>
    </lineage>
</organism>
<dbReference type="KEGG" id="kpin:30169557"/>
<evidence type="ECO:0000256" key="2">
    <source>
        <dbReference type="SAM" id="MobiDB-lite"/>
    </source>
</evidence>
<dbReference type="Proteomes" id="UP000094020">
    <property type="component" value="Chromosome 1"/>
</dbReference>
<dbReference type="RefSeq" id="XP_019015100.1">
    <property type="nucleotide sequence ID" value="XM_019152962.1"/>
</dbReference>
<name>A0A1B9IEL6_9TREE</name>
<feature type="coiled-coil region" evidence="1">
    <location>
        <begin position="149"/>
        <end position="183"/>
    </location>
</feature>